<comment type="caution">
    <text evidence="2">The sequence shown here is derived from an EMBL/GenBank/DDBJ whole genome shotgun (WGS) entry which is preliminary data.</text>
</comment>
<accession>A0A9D4U7A1</accession>
<reference evidence="2" key="1">
    <citation type="submission" date="2021-01" db="EMBL/GenBank/DDBJ databases">
        <title>Adiantum capillus-veneris genome.</title>
        <authorList>
            <person name="Fang Y."/>
            <person name="Liao Q."/>
        </authorList>
    </citation>
    <scope>NUCLEOTIDE SEQUENCE</scope>
    <source>
        <strain evidence="2">H3</strain>
        <tissue evidence="2">Leaf</tissue>
    </source>
</reference>
<proteinExistence type="predicted"/>
<feature type="region of interest" description="Disordered" evidence="1">
    <location>
        <begin position="1"/>
        <end position="20"/>
    </location>
</feature>
<dbReference type="Proteomes" id="UP000886520">
    <property type="component" value="Chromosome 21"/>
</dbReference>
<dbReference type="EMBL" id="JABFUD020000021">
    <property type="protein sequence ID" value="KAI5062788.1"/>
    <property type="molecule type" value="Genomic_DNA"/>
</dbReference>
<name>A0A9D4U7A1_ADICA</name>
<protein>
    <submittedName>
        <fullName evidence="2">Uncharacterized protein</fullName>
    </submittedName>
</protein>
<evidence type="ECO:0000313" key="2">
    <source>
        <dbReference type="EMBL" id="KAI5062788.1"/>
    </source>
</evidence>
<feature type="compositionally biased region" description="Basic and acidic residues" evidence="1">
    <location>
        <begin position="1"/>
        <end position="11"/>
    </location>
</feature>
<gene>
    <name evidence="2" type="ORF">GOP47_0021335</name>
</gene>
<organism evidence="2 3">
    <name type="scientific">Adiantum capillus-veneris</name>
    <name type="common">Maidenhair fern</name>
    <dbReference type="NCBI Taxonomy" id="13818"/>
    <lineage>
        <taxon>Eukaryota</taxon>
        <taxon>Viridiplantae</taxon>
        <taxon>Streptophyta</taxon>
        <taxon>Embryophyta</taxon>
        <taxon>Tracheophyta</taxon>
        <taxon>Polypodiopsida</taxon>
        <taxon>Polypodiidae</taxon>
        <taxon>Polypodiales</taxon>
        <taxon>Pteridineae</taxon>
        <taxon>Pteridaceae</taxon>
        <taxon>Vittarioideae</taxon>
        <taxon>Adiantum</taxon>
    </lineage>
</organism>
<sequence length="99" mass="10541">MAPYCRQHDDTPLTTFSYNGADGEGGREAGACKSLRTPAAAGLQKLTLSSVNTTVEKPPAMHVRDPSSVGCPVKGIEPLNDRLHVRVSSGVALISFFRE</sequence>
<evidence type="ECO:0000256" key="1">
    <source>
        <dbReference type="SAM" id="MobiDB-lite"/>
    </source>
</evidence>
<evidence type="ECO:0000313" key="3">
    <source>
        <dbReference type="Proteomes" id="UP000886520"/>
    </source>
</evidence>
<dbReference type="AlphaFoldDB" id="A0A9D4U7A1"/>
<keyword evidence="3" id="KW-1185">Reference proteome</keyword>
<feature type="non-terminal residue" evidence="2">
    <location>
        <position position="99"/>
    </location>
</feature>